<gene>
    <name evidence="2" type="ORF">U6N30_20400</name>
</gene>
<accession>A0ABZ1AUW7</accession>
<reference evidence="2 3" key="1">
    <citation type="submission" date="2023-12" db="EMBL/GenBank/DDBJ databases">
        <title>Blastococcus brunescens sp. nov., an actonobacterium isolated from sandstone collected in sahara desert.</title>
        <authorList>
            <person name="Gtari M."/>
            <person name="Ghodhbane F."/>
        </authorList>
    </citation>
    <scope>NUCLEOTIDE SEQUENCE [LARGE SCALE GENOMIC DNA]</scope>
    <source>
        <strain evidence="2 3">BMG 8361</strain>
    </source>
</reference>
<dbReference type="EMBL" id="CP141261">
    <property type="protein sequence ID" value="WRL62368.1"/>
    <property type="molecule type" value="Genomic_DNA"/>
</dbReference>
<evidence type="ECO:0000313" key="2">
    <source>
        <dbReference type="EMBL" id="WRL62368.1"/>
    </source>
</evidence>
<keyword evidence="3" id="KW-1185">Reference proteome</keyword>
<feature type="compositionally biased region" description="Gly residues" evidence="1">
    <location>
        <begin position="1"/>
        <end position="12"/>
    </location>
</feature>
<evidence type="ECO:0000313" key="3">
    <source>
        <dbReference type="Proteomes" id="UP001324287"/>
    </source>
</evidence>
<evidence type="ECO:0000256" key="1">
    <source>
        <dbReference type="SAM" id="MobiDB-lite"/>
    </source>
</evidence>
<name>A0ABZ1AUW7_9ACTN</name>
<feature type="region of interest" description="Disordered" evidence="1">
    <location>
        <begin position="1"/>
        <end position="95"/>
    </location>
</feature>
<feature type="compositionally biased region" description="Low complexity" evidence="1">
    <location>
        <begin position="61"/>
        <end position="83"/>
    </location>
</feature>
<protein>
    <submittedName>
        <fullName evidence="2">Uncharacterized protein</fullName>
    </submittedName>
</protein>
<proteinExistence type="predicted"/>
<sequence>MRGSLPIGGGAVGSPRLSAGSSRPSNTAEKTASNTGSCARSVTSAIRQVQYRAGRSSGGTSCSARARPAARSGGAGRPARCSAVVSPTARGRARP</sequence>
<organism evidence="2 3">
    <name type="scientific">Blastococcus brunescens</name>
    <dbReference type="NCBI Taxonomy" id="1564165"/>
    <lineage>
        <taxon>Bacteria</taxon>
        <taxon>Bacillati</taxon>
        <taxon>Actinomycetota</taxon>
        <taxon>Actinomycetes</taxon>
        <taxon>Geodermatophilales</taxon>
        <taxon>Geodermatophilaceae</taxon>
        <taxon>Blastococcus</taxon>
    </lineage>
</organism>
<dbReference type="Proteomes" id="UP001324287">
    <property type="component" value="Chromosome"/>
</dbReference>
<feature type="compositionally biased region" description="Polar residues" evidence="1">
    <location>
        <begin position="19"/>
        <end position="47"/>
    </location>
</feature>
<dbReference type="RefSeq" id="WP_324273723.1">
    <property type="nucleotide sequence ID" value="NZ_CP141261.1"/>
</dbReference>